<keyword evidence="2" id="KW-1015">Disulfide bond</keyword>
<dbReference type="GO" id="GO:0046872">
    <property type="term" value="F:metal ion binding"/>
    <property type="evidence" value="ECO:0007669"/>
    <property type="project" value="UniProtKB-KW"/>
</dbReference>
<evidence type="ECO:0000313" key="5">
    <source>
        <dbReference type="EMBL" id="MBW2938647.1"/>
    </source>
</evidence>
<keyword evidence="3" id="KW-0472">Membrane</keyword>
<evidence type="ECO:0000256" key="1">
    <source>
        <dbReference type="PIRSR" id="PIRSR603782-1"/>
    </source>
</evidence>
<dbReference type="AlphaFoldDB" id="A0A9X1FQJ3"/>
<dbReference type="EMBL" id="JAHWDP010000004">
    <property type="protein sequence ID" value="MBW2938647.1"/>
    <property type="molecule type" value="Genomic_DNA"/>
</dbReference>
<feature type="disulfide bond" description="Redox-active" evidence="2">
    <location>
        <begin position="91"/>
        <end position="95"/>
    </location>
</feature>
<feature type="binding site" evidence="1">
    <location>
        <position position="180"/>
    </location>
    <ligand>
        <name>Cu cation</name>
        <dbReference type="ChEBI" id="CHEBI:23378"/>
    </ligand>
</feature>
<accession>A0A9X1FQJ3</accession>
<name>A0A9X1FQJ3_9FLAO</name>
<feature type="domain" description="Thioredoxin" evidence="4">
    <location>
        <begin position="53"/>
        <end position="220"/>
    </location>
</feature>
<feature type="transmembrane region" description="Helical" evidence="3">
    <location>
        <begin position="6"/>
        <end position="26"/>
    </location>
</feature>
<comment type="caution">
    <text evidence="5">The sequence shown here is derived from an EMBL/GenBank/DDBJ whole genome shotgun (WGS) entry which is preliminary data.</text>
</comment>
<dbReference type="InterPro" id="IPR013766">
    <property type="entry name" value="Thioredoxin_domain"/>
</dbReference>
<dbReference type="CDD" id="cd02968">
    <property type="entry name" value="SCO"/>
    <property type="match status" value="1"/>
</dbReference>
<keyword evidence="1" id="KW-0186">Copper</keyword>
<sequence>MKKNYSYIGISFVILVFGIIFIPKILNRINNKEIVDNDRHNLERKSINKDSKLITIGEVPAFQFINQNNDTISNRSFAGKVYVVEFFFTTCPSICPIMNQNMKEIQNAFLDEENFGIASITINPTYDTVEVLKEYAKTYEVVQPNWHFLTGNHNEIYTLTNEGFNLYVGEAPEVEGGFEHSGFFALIDQNGNIRSRIDANGNPIIYYDGLEKEGVEMLITDIKKLLNE</sequence>
<evidence type="ECO:0000256" key="3">
    <source>
        <dbReference type="SAM" id="Phobius"/>
    </source>
</evidence>
<dbReference type="PANTHER" id="PTHR12151:SF25">
    <property type="entry name" value="LINALOOL DEHYDRATASE_ISOMERASE DOMAIN-CONTAINING PROTEIN"/>
    <property type="match status" value="1"/>
</dbReference>
<organism evidence="5 6">
    <name type="scientific">Halomarinibacterium sedimenti</name>
    <dbReference type="NCBI Taxonomy" id="2857106"/>
    <lineage>
        <taxon>Bacteria</taxon>
        <taxon>Pseudomonadati</taxon>
        <taxon>Bacteroidota</taxon>
        <taxon>Flavobacteriia</taxon>
        <taxon>Flavobacteriales</taxon>
        <taxon>Flavobacteriaceae</taxon>
        <taxon>Halomarinibacterium</taxon>
    </lineage>
</organism>
<evidence type="ECO:0000256" key="2">
    <source>
        <dbReference type="PIRSR" id="PIRSR603782-2"/>
    </source>
</evidence>
<feature type="binding site" evidence="1">
    <location>
        <position position="95"/>
    </location>
    <ligand>
        <name>Cu cation</name>
        <dbReference type="ChEBI" id="CHEBI:23378"/>
    </ligand>
</feature>
<gene>
    <name evidence="5" type="ORF">KXJ69_11050</name>
</gene>
<dbReference type="InterPro" id="IPR003782">
    <property type="entry name" value="SCO1/SenC"/>
</dbReference>
<dbReference type="Proteomes" id="UP001138686">
    <property type="component" value="Unassembled WGS sequence"/>
</dbReference>
<protein>
    <submittedName>
        <fullName evidence="5">SCO family protein</fullName>
    </submittedName>
</protein>
<dbReference type="Pfam" id="PF02630">
    <property type="entry name" value="SCO1-SenC"/>
    <property type="match status" value="1"/>
</dbReference>
<keyword evidence="6" id="KW-1185">Reference proteome</keyword>
<dbReference type="PANTHER" id="PTHR12151">
    <property type="entry name" value="ELECTRON TRANSPORT PROTIN SCO1/SENC FAMILY MEMBER"/>
    <property type="match status" value="1"/>
</dbReference>
<keyword evidence="3" id="KW-1133">Transmembrane helix</keyword>
<reference evidence="5" key="1">
    <citation type="submission" date="2021-07" db="EMBL/GenBank/DDBJ databases">
        <title>Aureisphaera sp. CAU 1614 isolated from sea sediment.</title>
        <authorList>
            <person name="Kim W."/>
        </authorList>
    </citation>
    <scope>NUCLEOTIDE SEQUENCE</scope>
    <source>
        <strain evidence="5">CAU 1614</strain>
    </source>
</reference>
<keyword evidence="3" id="KW-0812">Transmembrane</keyword>
<evidence type="ECO:0000313" key="6">
    <source>
        <dbReference type="Proteomes" id="UP001138686"/>
    </source>
</evidence>
<proteinExistence type="predicted"/>
<dbReference type="RefSeq" id="WP_219053171.1">
    <property type="nucleotide sequence ID" value="NZ_JAHWDP010000004.1"/>
</dbReference>
<feature type="binding site" evidence="1">
    <location>
        <position position="91"/>
    </location>
    <ligand>
        <name>Cu cation</name>
        <dbReference type="ChEBI" id="CHEBI:23378"/>
    </ligand>
</feature>
<evidence type="ECO:0000259" key="4">
    <source>
        <dbReference type="PROSITE" id="PS51352"/>
    </source>
</evidence>
<dbReference type="PROSITE" id="PS51352">
    <property type="entry name" value="THIOREDOXIN_2"/>
    <property type="match status" value="1"/>
</dbReference>
<keyword evidence="1" id="KW-0479">Metal-binding</keyword>